<keyword evidence="2" id="KW-1133">Transmembrane helix</keyword>
<dbReference type="InterPro" id="IPR000620">
    <property type="entry name" value="EamA_dom"/>
</dbReference>
<accession>A0A0G4HTF1</accession>
<dbReference type="SUPFAM" id="SSF103481">
    <property type="entry name" value="Multidrug resistance efflux transporter EmrE"/>
    <property type="match status" value="1"/>
</dbReference>
<dbReference type="EMBL" id="CDMZ01003802">
    <property type="protein sequence ID" value="CEM47641.1"/>
    <property type="molecule type" value="Genomic_DNA"/>
</dbReference>
<feature type="transmembrane region" description="Helical" evidence="2">
    <location>
        <begin position="272"/>
        <end position="297"/>
    </location>
</feature>
<feature type="region of interest" description="Disordered" evidence="1">
    <location>
        <begin position="391"/>
        <end position="591"/>
    </location>
</feature>
<dbReference type="InterPro" id="IPR037185">
    <property type="entry name" value="EmrE-like"/>
</dbReference>
<feature type="transmembrane region" description="Helical" evidence="2">
    <location>
        <begin position="368"/>
        <end position="386"/>
    </location>
</feature>
<dbReference type="AlphaFoldDB" id="A0A0G4HTF1"/>
<keyword evidence="2" id="KW-0812">Transmembrane</keyword>
<feature type="transmembrane region" description="Helical" evidence="2">
    <location>
        <begin position="137"/>
        <end position="156"/>
    </location>
</feature>
<protein>
    <recommendedName>
        <fullName evidence="3">EamA domain-containing protein</fullName>
    </recommendedName>
</protein>
<evidence type="ECO:0000313" key="4">
    <source>
        <dbReference type="EMBL" id="CEM47641.1"/>
    </source>
</evidence>
<feature type="compositionally biased region" description="Polar residues" evidence="1">
    <location>
        <begin position="541"/>
        <end position="558"/>
    </location>
</feature>
<keyword evidence="2" id="KW-0472">Membrane</keyword>
<sequence length="591" mass="61245">MGRVGESTRDASLIVVILAAFSLNGELLQFLQSNGGDNSISPGLNLLLCHVGGFCFFPYLWLKRGEAGELKVELEGGWKKNVLRCCLMSGLLMACAYCWVISATKIAASLTNGISQTSIAMVAVLAPLVLGERTSTLKLAGVALAVVGTVLASVPAPPLLSEEAVSAGESSLPSTDSWGAGDSGSEQAAPVLLSMRGSGGLDGDLLRGLNSSSASSATDLVSSNSTEGGDAEGDGRVRRVEGVLFGLMSAFLNAVYQVMYKKFWPKASVDFMILYSFLVAAVHVALVLPVLVSAHAFYWERFQFPSSPLLQGAVVISALLAFTVNSLYIVLLSSRGPLAASAAYALSIPATVLLDVVLHGVSVPPAAVTGHTLIVVAFGIIAGSPLSKPGTASPSFLEDDQPNKKKRRDSQATEEVERRPLVARGGNTGEGDAGASRGSPPLWAGGGAPGSQESSAAPVRLGRSLETDSEGQTELLEVAAAPRDGRRRTLSKQRLPSGAASSPSDRGSLMSASKEEDGNLLQHSNQMTGTATERKCFASSACPTSSVGSREEQSSPSGLSCPEELLSGRHAASTSGGAPNRLSPGRERNET</sequence>
<feature type="compositionally biased region" description="Basic and acidic residues" evidence="1">
    <location>
        <begin position="409"/>
        <end position="420"/>
    </location>
</feature>
<feature type="compositionally biased region" description="Polar residues" evidence="1">
    <location>
        <begin position="521"/>
        <end position="531"/>
    </location>
</feature>
<dbReference type="GO" id="GO:0016020">
    <property type="term" value="C:membrane"/>
    <property type="evidence" value="ECO:0007669"/>
    <property type="project" value="InterPro"/>
</dbReference>
<feature type="transmembrane region" description="Helical" evidence="2">
    <location>
        <begin position="309"/>
        <end position="331"/>
    </location>
</feature>
<feature type="transmembrane region" description="Helical" evidence="2">
    <location>
        <begin position="43"/>
        <end position="62"/>
    </location>
</feature>
<dbReference type="Gene3D" id="1.10.3730.20">
    <property type="match status" value="1"/>
</dbReference>
<feature type="compositionally biased region" description="Low complexity" evidence="1">
    <location>
        <begin position="215"/>
        <end position="226"/>
    </location>
</feature>
<dbReference type="PANTHER" id="PTHR19346:SF4">
    <property type="entry name" value="SUGAR PHOSPHATE TRANSPORTER DOMAIN-CONTAINING PROTEIN"/>
    <property type="match status" value="1"/>
</dbReference>
<feature type="transmembrane region" description="Helical" evidence="2">
    <location>
        <begin position="242"/>
        <end position="260"/>
    </location>
</feature>
<feature type="transmembrane region" description="Helical" evidence="2">
    <location>
        <begin position="82"/>
        <end position="102"/>
    </location>
</feature>
<evidence type="ECO:0000256" key="1">
    <source>
        <dbReference type="SAM" id="MobiDB-lite"/>
    </source>
</evidence>
<evidence type="ECO:0000256" key="2">
    <source>
        <dbReference type="SAM" id="Phobius"/>
    </source>
</evidence>
<feature type="domain" description="EamA" evidence="3">
    <location>
        <begin position="44"/>
        <end position="153"/>
    </location>
</feature>
<feature type="transmembrane region" description="Helical" evidence="2">
    <location>
        <begin position="12"/>
        <end position="31"/>
    </location>
</feature>
<proteinExistence type="predicted"/>
<feature type="region of interest" description="Disordered" evidence="1">
    <location>
        <begin position="215"/>
        <end position="234"/>
    </location>
</feature>
<evidence type="ECO:0000259" key="3">
    <source>
        <dbReference type="Pfam" id="PF00892"/>
    </source>
</evidence>
<organism evidence="4">
    <name type="scientific">Chromera velia CCMP2878</name>
    <dbReference type="NCBI Taxonomy" id="1169474"/>
    <lineage>
        <taxon>Eukaryota</taxon>
        <taxon>Sar</taxon>
        <taxon>Alveolata</taxon>
        <taxon>Colpodellida</taxon>
        <taxon>Chromeraceae</taxon>
        <taxon>Chromera</taxon>
    </lineage>
</organism>
<dbReference type="InterPro" id="IPR026505">
    <property type="entry name" value="Solute_c_fam_35_mem_F3/F4"/>
</dbReference>
<feature type="transmembrane region" description="Helical" evidence="2">
    <location>
        <begin position="114"/>
        <end position="130"/>
    </location>
</feature>
<dbReference type="Pfam" id="PF00892">
    <property type="entry name" value="EamA"/>
    <property type="match status" value="1"/>
</dbReference>
<feature type="transmembrane region" description="Helical" evidence="2">
    <location>
        <begin position="343"/>
        <end position="362"/>
    </location>
</feature>
<dbReference type="PANTHER" id="PTHR19346">
    <property type="entry name" value="SUGAR PHOSPHATE TRANSPORTER DOMAIN-CONTAINING PROTEIN"/>
    <property type="match status" value="1"/>
</dbReference>
<reference evidence="4" key="1">
    <citation type="submission" date="2014-11" db="EMBL/GenBank/DDBJ databases">
        <authorList>
            <person name="Otto D Thomas"/>
            <person name="Naeem Raeece"/>
        </authorList>
    </citation>
    <scope>NUCLEOTIDE SEQUENCE</scope>
</reference>
<dbReference type="VEuPathDB" id="CryptoDB:Cvel_8443"/>
<name>A0A0G4HTF1_9ALVE</name>
<gene>
    <name evidence="4" type="ORF">Cvel_8443</name>
</gene>